<name>A0AA39XMF5_9PEZI</name>
<organism evidence="2 3">
    <name type="scientific">Bombardia bombarda</name>
    <dbReference type="NCBI Taxonomy" id="252184"/>
    <lineage>
        <taxon>Eukaryota</taxon>
        <taxon>Fungi</taxon>
        <taxon>Dikarya</taxon>
        <taxon>Ascomycota</taxon>
        <taxon>Pezizomycotina</taxon>
        <taxon>Sordariomycetes</taxon>
        <taxon>Sordariomycetidae</taxon>
        <taxon>Sordariales</taxon>
        <taxon>Lasiosphaeriaceae</taxon>
        <taxon>Bombardia</taxon>
    </lineage>
</organism>
<evidence type="ECO:0000256" key="1">
    <source>
        <dbReference type="SAM" id="SignalP"/>
    </source>
</evidence>
<evidence type="ECO:0000313" key="3">
    <source>
        <dbReference type="Proteomes" id="UP001174934"/>
    </source>
</evidence>
<proteinExistence type="predicted"/>
<gene>
    <name evidence="2" type="ORF">B0T17DRAFT_504156</name>
</gene>
<feature type="signal peptide" evidence="1">
    <location>
        <begin position="1"/>
        <end position="21"/>
    </location>
</feature>
<feature type="chain" id="PRO_5041263189" evidence="1">
    <location>
        <begin position="22"/>
        <end position="538"/>
    </location>
</feature>
<keyword evidence="3" id="KW-1185">Reference proteome</keyword>
<dbReference type="AlphaFoldDB" id="A0AA39XMF5"/>
<dbReference type="Proteomes" id="UP001174934">
    <property type="component" value="Unassembled WGS sequence"/>
</dbReference>
<evidence type="ECO:0000313" key="2">
    <source>
        <dbReference type="EMBL" id="KAK0636736.1"/>
    </source>
</evidence>
<comment type="caution">
    <text evidence="2">The sequence shown here is derived from an EMBL/GenBank/DDBJ whole genome shotgun (WGS) entry which is preliminary data.</text>
</comment>
<reference evidence="2" key="1">
    <citation type="submission" date="2023-06" db="EMBL/GenBank/DDBJ databases">
        <title>Genome-scale phylogeny and comparative genomics of the fungal order Sordariales.</title>
        <authorList>
            <consortium name="Lawrence Berkeley National Laboratory"/>
            <person name="Hensen N."/>
            <person name="Bonometti L."/>
            <person name="Westerberg I."/>
            <person name="Brannstrom I.O."/>
            <person name="Guillou S."/>
            <person name="Cros-Aarteil S."/>
            <person name="Calhoun S."/>
            <person name="Haridas S."/>
            <person name="Kuo A."/>
            <person name="Mondo S."/>
            <person name="Pangilinan J."/>
            <person name="Riley R."/>
            <person name="LaButti K."/>
            <person name="Andreopoulos B."/>
            <person name="Lipzen A."/>
            <person name="Chen C."/>
            <person name="Yanf M."/>
            <person name="Daum C."/>
            <person name="Ng V."/>
            <person name="Clum A."/>
            <person name="Steindorff A."/>
            <person name="Ohm R."/>
            <person name="Martin F."/>
            <person name="Silar P."/>
            <person name="Natvig D."/>
            <person name="Lalanne C."/>
            <person name="Gautier V."/>
            <person name="Ament-velasquez S.L."/>
            <person name="Kruys A."/>
            <person name="Hutchinson M.I."/>
            <person name="Powell A.J."/>
            <person name="Barry K."/>
            <person name="Miller A.N."/>
            <person name="Grigoriev I.V."/>
            <person name="Debuchy R."/>
            <person name="Gladieux P."/>
            <person name="Thoren M.H."/>
            <person name="Johannesson H."/>
        </authorList>
    </citation>
    <scope>NUCLEOTIDE SEQUENCE</scope>
    <source>
        <strain evidence="2">SMH3391-2</strain>
    </source>
</reference>
<sequence length="538" mass="58302">MAPLLAILLSLFAFLISPSLAEDSVGTSLWSSTACTDKSVTIPSWIVANFSLRAAITPTDNGNGNAVAFLILTNRATDLSWYVSCSLVQGQGSCKTTKTSGGDLSVAVSVNVVNKTAQVFANETWTCNDKLNLDKKPAVIEFKAHGSTSFGLISDPSSGRVPAWKGNPELSLIKGSLTSPVQLEVSYYIGPGQMTASNSPTCATSPPLWRFEEIDYWNNTVSRSGFFGPTRGTGLNLKIVNTRADNSAKCDAYLNLDPFEPPSPTTLQVAEDPHLSWQPPRGPGTLATDLFFDPYDYTMRMNQTWYCRDPITVEVTAVTATSASLRPVMNCTTVNYGPAPWYGPGQTPSDDLRTHCTGSSVVVDGSISTVERLPAFSIEDPRPEYGGCLVDSLTVPSWSIQEISLSLNESNVKEKTATIYLGILTVGRNYIGRITETFNLTDPPSWGSCMGSQFQNPWGLLPSCQFQYDMELNRLTIHEQWICDDKGNGRNIQFNGTGTVTLPPRHCTPTTNSSITCDFGSPGPILIAPSGNVTYWNV</sequence>
<keyword evidence="1" id="KW-0732">Signal</keyword>
<accession>A0AA39XMF5</accession>
<dbReference type="EMBL" id="JAULSR010000001">
    <property type="protein sequence ID" value="KAK0636736.1"/>
    <property type="molecule type" value="Genomic_DNA"/>
</dbReference>
<protein>
    <submittedName>
        <fullName evidence="2">Uncharacterized protein</fullName>
    </submittedName>
</protein>